<evidence type="ECO:0000256" key="1">
    <source>
        <dbReference type="ARBA" id="ARBA00001962"/>
    </source>
</evidence>
<evidence type="ECO:0000256" key="3">
    <source>
        <dbReference type="ARBA" id="ARBA00011738"/>
    </source>
</evidence>
<comment type="caution">
    <text evidence="7">The sequence shown here is derived from an EMBL/GenBank/DDBJ whole genome shotgun (WGS) entry which is preliminary data.</text>
</comment>
<dbReference type="EMBL" id="MDYO01000033">
    <property type="protein sequence ID" value="OQD93392.1"/>
    <property type="molecule type" value="Genomic_DNA"/>
</dbReference>
<dbReference type="Pfam" id="PF05721">
    <property type="entry name" value="PhyH"/>
    <property type="match status" value="1"/>
</dbReference>
<dbReference type="AlphaFoldDB" id="A0A1V6QWP4"/>
<dbReference type="STRING" id="60172.A0A1V6QWP4"/>
<comment type="similarity">
    <text evidence="2">Belongs to the PhyH family.</text>
</comment>
<dbReference type="Proteomes" id="UP000191612">
    <property type="component" value="Unassembled WGS sequence"/>
</dbReference>
<comment type="subunit">
    <text evidence="3">Homodimer.</text>
</comment>
<comment type="cofactor">
    <cofactor evidence="1">
        <name>Fe cation</name>
        <dbReference type="ChEBI" id="CHEBI:24875"/>
    </cofactor>
</comment>
<name>A0A1V6QWP4_9EURO</name>
<proteinExistence type="inferred from homology"/>
<keyword evidence="4" id="KW-0223">Dioxygenase</keyword>
<sequence>MASKKRYRAHQFPVSPGYKHASTNHLVEVRVLSWQVGGGTDRDPRRPERPARADDHVECFWPILVCLRYVVDTPQSSFEERIGHEFRPTRGLGDVYYFLKSLFMQNLLVEACTGQKHVAANMTFTRSAARGMSPPKPPCIARHEVRKLPLFSAITSSATTITTTTTLTTITTTMTRQEIPRVSAISEPGKIWPTVQDHGAAIIKDFLHSDVVHLFNQEMDPHVKIETVPAARTKDRPNHVLSTTTRIMNVLTELSKTYREDILNNKVLNDISEEAFKVYGDYWVLMGAVMELAPTNPAQPLHRDMRYSHPIVNYLKHDAPPTSINLLIALTPFTADNGATHVILGSHKWTDLSQATMDKTVRAIMNPGDALLITDSTVHCGGADISGTETRRVLSLTTGISQLTPLESNFTVPRPIIESMTPLAQRLVGWSSQRSSVPNDIGLLTIRGKSIQKVMGLKSEQPLEENDSI</sequence>
<dbReference type="GO" id="GO:0051213">
    <property type="term" value="F:dioxygenase activity"/>
    <property type="evidence" value="ECO:0007669"/>
    <property type="project" value="UniProtKB-KW"/>
</dbReference>
<dbReference type="PANTHER" id="PTHR20883">
    <property type="entry name" value="PHYTANOYL-COA DIOXYGENASE DOMAIN CONTAINING 1"/>
    <property type="match status" value="1"/>
</dbReference>
<evidence type="ECO:0000313" key="8">
    <source>
        <dbReference type="Proteomes" id="UP000191612"/>
    </source>
</evidence>
<keyword evidence="8" id="KW-1185">Reference proteome</keyword>
<evidence type="ECO:0000313" key="7">
    <source>
        <dbReference type="EMBL" id="OQD93392.1"/>
    </source>
</evidence>
<protein>
    <submittedName>
        <fullName evidence="7">Uncharacterized protein</fullName>
    </submittedName>
</protein>
<evidence type="ECO:0000256" key="5">
    <source>
        <dbReference type="ARBA" id="ARBA00023002"/>
    </source>
</evidence>
<gene>
    <name evidence="7" type="ORF">PENSOL_c033G07029</name>
</gene>
<dbReference type="InterPro" id="IPR008775">
    <property type="entry name" value="Phytyl_CoA_dOase-like"/>
</dbReference>
<keyword evidence="5" id="KW-0560">Oxidoreductase</keyword>
<dbReference type="Gene3D" id="2.60.120.620">
    <property type="entry name" value="q2cbj1_9rhob like domain"/>
    <property type="match status" value="1"/>
</dbReference>
<dbReference type="SUPFAM" id="SSF51197">
    <property type="entry name" value="Clavaminate synthase-like"/>
    <property type="match status" value="1"/>
</dbReference>
<accession>A0A1V6QWP4</accession>
<keyword evidence="6" id="KW-0408">Iron</keyword>
<evidence type="ECO:0000256" key="6">
    <source>
        <dbReference type="ARBA" id="ARBA00023004"/>
    </source>
</evidence>
<evidence type="ECO:0000256" key="2">
    <source>
        <dbReference type="ARBA" id="ARBA00005830"/>
    </source>
</evidence>
<organism evidence="7 8">
    <name type="scientific">Penicillium solitum</name>
    <dbReference type="NCBI Taxonomy" id="60172"/>
    <lineage>
        <taxon>Eukaryota</taxon>
        <taxon>Fungi</taxon>
        <taxon>Dikarya</taxon>
        <taxon>Ascomycota</taxon>
        <taxon>Pezizomycotina</taxon>
        <taxon>Eurotiomycetes</taxon>
        <taxon>Eurotiomycetidae</taxon>
        <taxon>Eurotiales</taxon>
        <taxon>Aspergillaceae</taxon>
        <taxon>Penicillium</taxon>
    </lineage>
</organism>
<dbReference type="PANTHER" id="PTHR20883:SF41">
    <property type="entry name" value="IRON_ALPHA-KETOGLUTARATE-DEPENDENT DIOXYGENASE ASQJ"/>
    <property type="match status" value="1"/>
</dbReference>
<reference evidence="8" key="1">
    <citation type="journal article" date="2017" name="Nat. Microbiol.">
        <title>Global analysis of biosynthetic gene clusters reveals vast potential of secondary metabolite production in Penicillium species.</title>
        <authorList>
            <person name="Nielsen J.C."/>
            <person name="Grijseels S."/>
            <person name="Prigent S."/>
            <person name="Ji B."/>
            <person name="Dainat J."/>
            <person name="Nielsen K.F."/>
            <person name="Frisvad J.C."/>
            <person name="Workman M."/>
            <person name="Nielsen J."/>
        </authorList>
    </citation>
    <scope>NUCLEOTIDE SEQUENCE [LARGE SCALE GENOMIC DNA]</scope>
    <source>
        <strain evidence="8">IBT 29525</strain>
    </source>
</reference>
<evidence type="ECO:0000256" key="4">
    <source>
        <dbReference type="ARBA" id="ARBA00022964"/>
    </source>
</evidence>